<dbReference type="SUPFAM" id="SSF53955">
    <property type="entry name" value="Lysozyme-like"/>
    <property type="match status" value="1"/>
</dbReference>
<gene>
    <name evidence="2" type="ORF">G6N77_07825</name>
</gene>
<dbReference type="InterPro" id="IPR023346">
    <property type="entry name" value="Lysozyme-like_dom_sf"/>
</dbReference>
<protein>
    <recommendedName>
        <fullName evidence="4">Lytic transglycosylase domain-containing protein</fullName>
    </recommendedName>
</protein>
<keyword evidence="3" id="KW-1185">Reference proteome</keyword>
<sequence length="248" mass="24964">MSAAPQHGRRRAEPVRSVSRREARKASHTDAKVAGPAKRMAIVAVAGALLAGGGLAQAATNNATAGLASASLVSGGTQASAAPSAISAPTDVAIDFSRIQVSSTKAAKATSQSLSGAADAVTPVATPPATKAAAPAATKAAAPVLVDDPAAAQQYAAGQLAAHGWGADQMSCLTQLWNRESSWLTSAENASSGAYGIAQSLPAEKMSVAGADYRTNYKTQINWGLGYIEGRYGSPCGAWGHSNAVGWY</sequence>
<organism evidence="2 3">
    <name type="scientific">Arthrobacter silviterrae</name>
    <dbReference type="NCBI Taxonomy" id="2026658"/>
    <lineage>
        <taxon>Bacteria</taxon>
        <taxon>Bacillati</taxon>
        <taxon>Actinomycetota</taxon>
        <taxon>Actinomycetes</taxon>
        <taxon>Micrococcales</taxon>
        <taxon>Micrococcaceae</taxon>
        <taxon>Arthrobacter</taxon>
    </lineage>
</organism>
<feature type="region of interest" description="Disordered" evidence="1">
    <location>
        <begin position="1"/>
        <end position="34"/>
    </location>
</feature>
<name>A0ABX0D8Z3_9MICC</name>
<feature type="compositionally biased region" description="Basic and acidic residues" evidence="1">
    <location>
        <begin position="11"/>
        <end position="31"/>
    </location>
</feature>
<evidence type="ECO:0000313" key="3">
    <source>
        <dbReference type="Proteomes" id="UP000479226"/>
    </source>
</evidence>
<dbReference type="EMBL" id="JAAKZI010000010">
    <property type="protein sequence ID" value="NGN83368.1"/>
    <property type="molecule type" value="Genomic_DNA"/>
</dbReference>
<evidence type="ECO:0000256" key="1">
    <source>
        <dbReference type="SAM" id="MobiDB-lite"/>
    </source>
</evidence>
<dbReference type="Proteomes" id="UP000479226">
    <property type="component" value="Unassembled WGS sequence"/>
</dbReference>
<accession>A0ABX0D8Z3</accession>
<evidence type="ECO:0000313" key="2">
    <source>
        <dbReference type="EMBL" id="NGN83368.1"/>
    </source>
</evidence>
<evidence type="ECO:0008006" key="4">
    <source>
        <dbReference type="Google" id="ProtNLM"/>
    </source>
</evidence>
<proteinExistence type="predicted"/>
<dbReference type="RefSeq" id="WP_165181467.1">
    <property type="nucleotide sequence ID" value="NZ_JAAKZI010000010.1"/>
</dbReference>
<reference evidence="2 3" key="1">
    <citation type="submission" date="2020-02" db="EMBL/GenBank/DDBJ databases">
        <title>Genome sequence of the type strain DSM 27180 of Arthrobacter silviterrae.</title>
        <authorList>
            <person name="Gao J."/>
            <person name="Sun J."/>
        </authorList>
    </citation>
    <scope>NUCLEOTIDE SEQUENCE [LARGE SCALE GENOMIC DNA]</scope>
    <source>
        <strain evidence="2 3">DSM 27180</strain>
    </source>
</reference>
<comment type="caution">
    <text evidence="2">The sequence shown here is derived from an EMBL/GenBank/DDBJ whole genome shotgun (WGS) entry which is preliminary data.</text>
</comment>